<keyword evidence="2" id="KW-1185">Reference proteome</keyword>
<name>A0A2V3IBH1_9FLOR</name>
<proteinExistence type="predicted"/>
<reference evidence="1 2" key="1">
    <citation type="journal article" date="2018" name="Mol. Biol. Evol.">
        <title>Analysis of the draft genome of the red seaweed Gracilariopsis chorda provides insights into genome size evolution in Rhodophyta.</title>
        <authorList>
            <person name="Lee J."/>
            <person name="Yang E.C."/>
            <person name="Graf L."/>
            <person name="Yang J.H."/>
            <person name="Qiu H."/>
            <person name="Zel Zion U."/>
            <person name="Chan C.X."/>
            <person name="Stephens T.G."/>
            <person name="Weber A.P.M."/>
            <person name="Boo G.H."/>
            <person name="Boo S.M."/>
            <person name="Kim K.M."/>
            <person name="Shin Y."/>
            <person name="Jung M."/>
            <person name="Lee S.J."/>
            <person name="Yim H.S."/>
            <person name="Lee J.H."/>
            <person name="Bhattacharya D."/>
            <person name="Yoon H.S."/>
        </authorList>
    </citation>
    <scope>NUCLEOTIDE SEQUENCE [LARGE SCALE GENOMIC DNA]</scope>
    <source>
        <strain evidence="1 2">SKKU-2015</strain>
        <tissue evidence="1">Whole body</tissue>
    </source>
</reference>
<evidence type="ECO:0000313" key="2">
    <source>
        <dbReference type="Proteomes" id="UP000247409"/>
    </source>
</evidence>
<protein>
    <submittedName>
        <fullName evidence="1">Uncharacterized protein</fullName>
    </submittedName>
</protein>
<evidence type="ECO:0000313" key="1">
    <source>
        <dbReference type="EMBL" id="PXF39457.1"/>
    </source>
</evidence>
<dbReference type="AlphaFoldDB" id="A0A2V3IBH1"/>
<accession>A0A2V3IBH1</accession>
<dbReference type="Proteomes" id="UP000247409">
    <property type="component" value="Unassembled WGS sequence"/>
</dbReference>
<comment type="caution">
    <text evidence="1">The sequence shown here is derived from an EMBL/GenBank/DDBJ whole genome shotgun (WGS) entry which is preliminary data.</text>
</comment>
<sequence>MPRTVAVLSQIVALHNTYYGVATLEIEKAGLHDAHSEFNIRSRWDATSGSGSITTHHVGRERARSLVLQDLRDMEQCGMDDTGDFLAGELGEDPGTLNLLIHVAQAD</sequence>
<organism evidence="1 2">
    <name type="scientific">Gracilariopsis chorda</name>
    <dbReference type="NCBI Taxonomy" id="448386"/>
    <lineage>
        <taxon>Eukaryota</taxon>
        <taxon>Rhodophyta</taxon>
        <taxon>Florideophyceae</taxon>
        <taxon>Rhodymeniophycidae</taxon>
        <taxon>Gracilariales</taxon>
        <taxon>Gracilariaceae</taxon>
        <taxon>Gracilariopsis</taxon>
    </lineage>
</organism>
<dbReference type="EMBL" id="NBIV01000948">
    <property type="protein sequence ID" value="PXF39457.1"/>
    <property type="molecule type" value="Genomic_DNA"/>
</dbReference>
<gene>
    <name evidence="1" type="ORF">BWQ96_10855</name>
</gene>